<gene>
    <name evidence="2" type="ORF">GO816_05395</name>
</gene>
<organism evidence="2 3">
    <name type="scientific">Mucilaginibacter aquatilis</name>
    <dbReference type="NCBI Taxonomy" id="1517760"/>
    <lineage>
        <taxon>Bacteria</taxon>
        <taxon>Pseudomonadati</taxon>
        <taxon>Bacteroidota</taxon>
        <taxon>Sphingobacteriia</taxon>
        <taxon>Sphingobacteriales</taxon>
        <taxon>Sphingobacteriaceae</taxon>
        <taxon>Mucilaginibacter</taxon>
    </lineage>
</organism>
<accession>A0A6I4IAM4</accession>
<dbReference type="PANTHER" id="PTHR48079:SF9">
    <property type="entry name" value="PUTATIVE-RELATED"/>
    <property type="match status" value="1"/>
</dbReference>
<protein>
    <submittedName>
        <fullName evidence="2">NAD-dependent epimerase/dehydratase family protein</fullName>
    </submittedName>
</protein>
<dbReference type="GO" id="GO:0005737">
    <property type="term" value="C:cytoplasm"/>
    <property type="evidence" value="ECO:0007669"/>
    <property type="project" value="TreeGrafter"/>
</dbReference>
<keyword evidence="3" id="KW-1185">Reference proteome</keyword>
<proteinExistence type="predicted"/>
<name>A0A6I4IAM4_9SPHI</name>
<dbReference type="Pfam" id="PF13460">
    <property type="entry name" value="NAD_binding_10"/>
    <property type="match status" value="1"/>
</dbReference>
<dbReference type="SUPFAM" id="SSF51735">
    <property type="entry name" value="NAD(P)-binding Rossmann-fold domains"/>
    <property type="match status" value="1"/>
</dbReference>
<sequence length="297" mass="31347">MKIFVTGASGFVGSAIVKDLIQHGHQVLGLVRSDKGAEQVKAAGAEVLIGDVNNPDYLKQGISVCDAVMHTAFNHDFSQYKASCEADKVVIEAMGDLLAGTNKPLVITSGVGLLNYNRLVTEDDSLPAGSDVIPRAASEEAAAQVAAKGGNVYVVRLPPSVHGAGDYGFVPMVINMARDKGESAYVGDGNNCWPAVSRADAASVYRLIVEKQPQLRVFHAVGEEGIPFKEIATVIANGLNLPLVSKSGDDIAAHFGWFSHFASINCPSDSIKTREALNWKPQGPGLLEDIATAGYLS</sequence>
<evidence type="ECO:0000313" key="3">
    <source>
        <dbReference type="Proteomes" id="UP000434850"/>
    </source>
</evidence>
<dbReference type="Proteomes" id="UP000434850">
    <property type="component" value="Unassembled WGS sequence"/>
</dbReference>
<reference evidence="2 3" key="1">
    <citation type="submission" date="2019-12" db="EMBL/GenBank/DDBJ databases">
        <title>Mucilaginibacter sp. HME9299 genome sequencing and assembly.</title>
        <authorList>
            <person name="Kang H."/>
            <person name="Kim H."/>
            <person name="Joh K."/>
        </authorList>
    </citation>
    <scope>NUCLEOTIDE SEQUENCE [LARGE SCALE GENOMIC DNA]</scope>
    <source>
        <strain evidence="2 3">HME9299</strain>
    </source>
</reference>
<dbReference type="EMBL" id="WQLA01000002">
    <property type="protein sequence ID" value="MVN90556.1"/>
    <property type="molecule type" value="Genomic_DNA"/>
</dbReference>
<dbReference type="InterPro" id="IPR016040">
    <property type="entry name" value="NAD(P)-bd_dom"/>
</dbReference>
<evidence type="ECO:0000313" key="2">
    <source>
        <dbReference type="EMBL" id="MVN90556.1"/>
    </source>
</evidence>
<dbReference type="AlphaFoldDB" id="A0A6I4IAM4"/>
<dbReference type="OrthoDB" id="9807212at2"/>
<feature type="domain" description="NAD(P)-binding" evidence="1">
    <location>
        <begin position="7"/>
        <end position="96"/>
    </location>
</feature>
<dbReference type="RefSeq" id="WP_157540337.1">
    <property type="nucleotide sequence ID" value="NZ_WQLA01000002.1"/>
</dbReference>
<dbReference type="InterPro" id="IPR051783">
    <property type="entry name" value="NAD(P)-dependent_oxidoreduct"/>
</dbReference>
<evidence type="ECO:0000259" key="1">
    <source>
        <dbReference type="Pfam" id="PF13460"/>
    </source>
</evidence>
<dbReference type="InterPro" id="IPR036291">
    <property type="entry name" value="NAD(P)-bd_dom_sf"/>
</dbReference>
<dbReference type="PANTHER" id="PTHR48079">
    <property type="entry name" value="PROTEIN YEEZ"/>
    <property type="match status" value="1"/>
</dbReference>
<dbReference type="GO" id="GO:0004029">
    <property type="term" value="F:aldehyde dehydrogenase (NAD+) activity"/>
    <property type="evidence" value="ECO:0007669"/>
    <property type="project" value="TreeGrafter"/>
</dbReference>
<comment type="caution">
    <text evidence="2">The sequence shown here is derived from an EMBL/GenBank/DDBJ whole genome shotgun (WGS) entry which is preliminary data.</text>
</comment>
<dbReference type="CDD" id="cd05262">
    <property type="entry name" value="SDR_a7"/>
    <property type="match status" value="1"/>
</dbReference>
<dbReference type="Gene3D" id="3.40.50.720">
    <property type="entry name" value="NAD(P)-binding Rossmann-like Domain"/>
    <property type="match status" value="1"/>
</dbReference>